<protein>
    <submittedName>
        <fullName evidence="1">Uncharacterized protein</fullName>
    </submittedName>
</protein>
<evidence type="ECO:0000313" key="1">
    <source>
        <dbReference type="EMBL" id="MTJ04739.1"/>
    </source>
</evidence>
<reference evidence="1 2" key="1">
    <citation type="submission" date="2019-06" db="EMBL/GenBank/DDBJ databases">
        <title>Enrichment of Autotrophic Halophilic Microorganisms from Red Sea Brine Pool Using Microbial Electrosynthesis System.</title>
        <authorList>
            <person name="Alqahtani M.F."/>
            <person name="Bajracharya S."/>
            <person name="Katuri K.P."/>
            <person name="Ali M."/>
            <person name="Saikaly P.E."/>
        </authorList>
    </citation>
    <scope>NUCLEOTIDE SEQUENCE [LARGE SCALE GENOMIC DNA]</scope>
    <source>
        <strain evidence="1">MES6</strain>
    </source>
</reference>
<evidence type="ECO:0000313" key="2">
    <source>
        <dbReference type="Proteomes" id="UP000483078"/>
    </source>
</evidence>
<dbReference type="Proteomes" id="UP000483078">
    <property type="component" value="Unassembled WGS sequence"/>
</dbReference>
<proteinExistence type="predicted"/>
<dbReference type="AlphaFoldDB" id="A0A7C9LLF7"/>
<gene>
    <name evidence="1" type="ORF">FH759_08625</name>
</gene>
<dbReference type="RefSeq" id="WP_273249446.1">
    <property type="nucleotide sequence ID" value="NZ_VENJ01000010.1"/>
</dbReference>
<accession>A0A7C9LLF7</accession>
<sequence length="342" mass="38176">MINDDANDPQYKFSERHHEFMDLFGGEEFIEDTLIAATHRIADVADAIYGSAAAEKAMNTLVGDCFPSAVRNGGWRHALKEEANGIYSDTKGGALLHDLTAYADYGIVVTPCRDAACRETLLEEQVRQGLQLLEMVADRPLDEDSGPVWRVVRKAAARWKLDTGQPIDALELSLLSGLARQSIRNRLAGQSREIEGNQNRIEAHDALAWLEAHRSRDPAKAFRSSIWRSQSDTEAAAPLDHTMDKPYFVPVAQDNSIFHPGLARDGVFQIGEAGTEREFETFDEAVAALQKMHVPVWRRPTETGRWRQVRGLNWRRLTHDELELIARRASAPDTPTPAPSDG</sequence>
<comment type="caution">
    <text evidence="1">The sequence shown here is derived from an EMBL/GenBank/DDBJ whole genome shotgun (WGS) entry which is preliminary data.</text>
</comment>
<name>A0A7C9LLF7_9RHOB</name>
<organism evidence="1 2">
    <name type="scientific">Sediminimonas qiaohouensis</name>
    <dbReference type="NCBI Taxonomy" id="552061"/>
    <lineage>
        <taxon>Bacteria</taxon>
        <taxon>Pseudomonadati</taxon>
        <taxon>Pseudomonadota</taxon>
        <taxon>Alphaproteobacteria</taxon>
        <taxon>Rhodobacterales</taxon>
        <taxon>Roseobacteraceae</taxon>
        <taxon>Sediminimonas</taxon>
    </lineage>
</organism>
<dbReference type="EMBL" id="VENJ01000010">
    <property type="protein sequence ID" value="MTJ04739.1"/>
    <property type="molecule type" value="Genomic_DNA"/>
</dbReference>